<gene>
    <name evidence="6" type="ORF">EII21_05890</name>
</gene>
<name>A0A3P2A3Y5_9NEIS</name>
<dbReference type="Pfam" id="PF00353">
    <property type="entry name" value="HemolysinCabind"/>
    <property type="match status" value="2"/>
</dbReference>
<feature type="region of interest" description="Disordered" evidence="4">
    <location>
        <begin position="1033"/>
        <end position="1058"/>
    </location>
</feature>
<dbReference type="InterPro" id="IPR024079">
    <property type="entry name" value="MetalloPept_cat_dom_sf"/>
</dbReference>
<evidence type="ECO:0000259" key="5">
    <source>
        <dbReference type="SMART" id="SM00235"/>
    </source>
</evidence>
<dbReference type="EMBL" id="RQYC01000007">
    <property type="protein sequence ID" value="RRD90167.1"/>
    <property type="molecule type" value="Genomic_DNA"/>
</dbReference>
<dbReference type="PRINTS" id="PR00313">
    <property type="entry name" value="CABNDNGRPT"/>
</dbReference>
<dbReference type="SUPFAM" id="SSF55486">
    <property type="entry name" value="Metalloproteases ('zincins'), catalytic domain"/>
    <property type="match status" value="1"/>
</dbReference>
<feature type="region of interest" description="Disordered" evidence="4">
    <location>
        <begin position="589"/>
        <end position="623"/>
    </location>
</feature>
<proteinExistence type="inferred from homology"/>
<evidence type="ECO:0000256" key="4">
    <source>
        <dbReference type="SAM" id="MobiDB-lite"/>
    </source>
</evidence>
<dbReference type="InterPro" id="IPR006026">
    <property type="entry name" value="Peptidase_Metallo"/>
</dbReference>
<comment type="caution">
    <text evidence="6">The sequence shown here is derived from an EMBL/GenBank/DDBJ whole genome shotgun (WGS) entry which is preliminary data.</text>
</comment>
<keyword evidence="7" id="KW-1185">Reference proteome</keyword>
<feature type="compositionally biased region" description="Basic and acidic residues" evidence="4">
    <location>
        <begin position="154"/>
        <end position="177"/>
    </location>
</feature>
<comment type="subcellular location">
    <subcellularLocation>
        <location evidence="1">Secreted</location>
    </subcellularLocation>
</comment>
<dbReference type="GO" id="GO:0005576">
    <property type="term" value="C:extracellular region"/>
    <property type="evidence" value="ECO:0007669"/>
    <property type="project" value="UniProtKB-SubCell"/>
</dbReference>
<feature type="region of interest" description="Disordered" evidence="4">
    <location>
        <begin position="150"/>
        <end position="179"/>
    </location>
</feature>
<evidence type="ECO:0000256" key="1">
    <source>
        <dbReference type="ARBA" id="ARBA00004613"/>
    </source>
</evidence>
<evidence type="ECO:0000313" key="6">
    <source>
        <dbReference type="EMBL" id="RRD90167.1"/>
    </source>
</evidence>
<dbReference type="Gene3D" id="2.150.10.10">
    <property type="entry name" value="Serralysin-like metalloprotease, C-terminal"/>
    <property type="match status" value="1"/>
</dbReference>
<comment type="similarity">
    <text evidence="2">Belongs to the peptidase M10B family.</text>
</comment>
<dbReference type="InterPro" id="IPR050557">
    <property type="entry name" value="RTX_toxin/Mannuronan_C5-epim"/>
</dbReference>
<dbReference type="GO" id="GO:0006508">
    <property type="term" value="P:proteolysis"/>
    <property type="evidence" value="ECO:0007669"/>
    <property type="project" value="InterPro"/>
</dbReference>
<dbReference type="PANTHER" id="PTHR38340:SF1">
    <property type="entry name" value="S-LAYER PROTEIN"/>
    <property type="match status" value="1"/>
</dbReference>
<dbReference type="SUPFAM" id="SSF51120">
    <property type="entry name" value="beta-Roll"/>
    <property type="match status" value="2"/>
</dbReference>
<dbReference type="OrthoDB" id="8602163at2"/>
<organism evidence="6 7">
    <name type="scientific">Conchiformibius steedae</name>
    <dbReference type="NCBI Taxonomy" id="153493"/>
    <lineage>
        <taxon>Bacteria</taxon>
        <taxon>Pseudomonadati</taxon>
        <taxon>Pseudomonadota</taxon>
        <taxon>Betaproteobacteria</taxon>
        <taxon>Neisseriales</taxon>
        <taxon>Neisseriaceae</taxon>
        <taxon>Conchiformibius</taxon>
    </lineage>
</organism>
<dbReference type="InterPro" id="IPR013783">
    <property type="entry name" value="Ig-like_fold"/>
</dbReference>
<evidence type="ECO:0000313" key="7">
    <source>
        <dbReference type="Proteomes" id="UP000269923"/>
    </source>
</evidence>
<evidence type="ECO:0000256" key="2">
    <source>
        <dbReference type="ARBA" id="ARBA00009490"/>
    </source>
</evidence>
<feature type="compositionally biased region" description="Polar residues" evidence="4">
    <location>
        <begin position="1035"/>
        <end position="1046"/>
    </location>
</feature>
<sequence>MMEPSMSGYTLKIIRNGSERTLPAATGKTLTVPAEYQTLYQIHNPKGELVPTPQVREHGMDLWVYLGRTAEGAPDVILQNYLLNYPVVDLSQLAQAGTTFATAAPPAYAESAALTAAHVGKIHTGAALPTGLFGALGALSLAGLAVAASGGKGSGDKQDNKQEEKKDPPQPPADKHVNTPTVTIENIGDINKANQNQSVTLRGTLDKVDSDVVATTVTVNINGKDYAATVSSDKQNWNLDTTNTVLSTKQGTNNISVSAHVKDGANNEATSNKAQTTYQVDTVLDKPVVSIDAISEVSRDDKGQTKVTGTITGLANDTKVNEVVVELGNKTVPAVIGSDGKTWSAQVNNGDLLAQNNHQLKAIAKVSDTGGNSESGSAQGSYKVADIPQPPQPPADKHVNTPTVTIENIGNINKANQNQNVTLRGALGKIDTDVVATTVTVNINGKDYAATVSSNKQNWTLDTTNTVLSTKQGTNNISVSAHVKDSANNEATSNKAQTTYQVDTVLDKPVVSIDAISEVSRDEGKQTKVTGTITGLANDTKVNEVVIELGNKTVPAVIGSDGKTWTAQVNNGDLLAQDNHQLTAIAKVSDTGGNSESGSAQGSYTVADIPQPPQPPADKHVNTPSVTIENIDNINKANQNQNVTLRGALDKVDTDVVATTVTVNINGKDYVANVSSDKQNWTLDTTNTILSTKQGTNNISVSAHVKDGANNEATSNKAQTTYQVDTVLDKPVVNIDAISEVSRDEGKQTKVTGTITGLADDTQVNEVVVQVGNKNVPAVIGSDGKAWTAQVSNSDLLAQDNHQLKAIAKVSDTGGNSESGSAQGSYKVADIPQPPQPPADKHVNTPTVTIENIGNINKANQNQSVTLRGALGKIDTDVVATTVTVNINGKDYAANVSSDKTSWNLDTTNTVLSTKQGTNNISVSAHVKDGANNEATSSKAQTTYQVDTVLDKPVVNIDTISEVSRDEGKQTKVTGTITGLANDTKVNEVVVQVGNKNVTATVSSDGKTWSAQVNNGDLLAQNNHQLKAIAKVSDTGGNSESGSAQGSYKVADVPPQPQAEPEVGIRITGIDGDNAVGGDRDSTLVRIQGKVDARSEPLFAQVQNRELLQSIELKLNGKSYEAGLSDSANGRDYTFTAYVPAADLRAANGQSFTYRFYYAAEGMYNVVPNSGEYTLASGKKIKEDWLAVPGPLSQPSSTALANFKVTLEGAGVKAAGSRYRADAAGLPEQQSVVSGKVYGEAKTGDAVEVSVAGKSYRTAVKDGQTFEVSVPTADLLSDTSRSVLAKLTVQHEGKTLTAQDSASYLTGKAADITQGNDARHPIDHSKLPYFIKNLRAEWDHDHAHDDHHHHHGTPVGYLEEHPEGQPIEVRYRFFSQNEINNLDKTIRELEDKWFSTPFASVHERRLLHYQAEELKSLRGQHPVAFSESGQQKMKEMLKHISDNTAVRFTEVTDPNEETNIVFFIHDTKPNVDGYAHYGGYVHLSKKSFEGNKFNFNTALHETLHSLGMKHPHKDGHEQAGVPLMKPNEDHKGLTVMSYKFEDFMETDAMRMFDLAYLHYRFGVNADQRSGNDVYTFKPFNRHSLGNDVYIWDGGGVDTFDASAQEQGVTVDLTPGSWIYAGSKTDSFAVLSHNKLSAAQLTGSAGQSIFNGDRLFDNIFAKNQAFIGYGTQIENLIGSQHGDVLKGNKADNAIYGGAGNDVISGDDGDDWLDGGAGDDVLEGGKGNDTYIVGEKGDQVVEAAKGGNDHVYSSVDYTLGDNLENLTLLGAALQGTGNALNNQLTGNNLDNTLNGGAGNDVLQGGGGKDVLTGGAGNDQFVFSSLLDGTVDEITDFQAGVDKIILSSSVFGALRSESDIANHIRYDKSSGVLSYDADGSTVAFAKVQGLDDDLSANILLVA</sequence>
<reference evidence="6 7" key="1">
    <citation type="submission" date="2018-11" db="EMBL/GenBank/DDBJ databases">
        <title>Genomes From Bacteria Associated with the Canine Oral Cavity: a Test Case for Automated Genome-Based Taxonomic Assignment.</title>
        <authorList>
            <person name="Coil D.A."/>
            <person name="Jospin G."/>
            <person name="Darling A.E."/>
            <person name="Wallis C."/>
            <person name="Davis I.J."/>
            <person name="Harris S."/>
            <person name="Eisen J.A."/>
            <person name="Holcombe L.J."/>
            <person name="O'Flynn C."/>
        </authorList>
    </citation>
    <scope>NUCLEOTIDE SEQUENCE [LARGE SCALE GENOMIC DNA]</scope>
    <source>
        <strain evidence="6 7">COT-280</strain>
    </source>
</reference>
<protein>
    <recommendedName>
        <fullName evidence="5">Peptidase metallopeptidase domain-containing protein</fullName>
    </recommendedName>
</protein>
<keyword evidence="3" id="KW-0964">Secreted</keyword>
<dbReference type="InterPro" id="IPR011049">
    <property type="entry name" value="Serralysin-like_metalloprot_C"/>
</dbReference>
<accession>A0A3P2A3Y5</accession>
<dbReference type="SMART" id="SM00235">
    <property type="entry name" value="ZnMc"/>
    <property type="match status" value="1"/>
</dbReference>
<dbReference type="InterPro" id="IPR018511">
    <property type="entry name" value="Hemolysin-typ_Ca-bd_CS"/>
</dbReference>
<dbReference type="Gene3D" id="3.40.390.10">
    <property type="entry name" value="Collagenase (Catalytic Domain)"/>
    <property type="match status" value="1"/>
</dbReference>
<dbReference type="GO" id="GO:0008270">
    <property type="term" value="F:zinc ion binding"/>
    <property type="evidence" value="ECO:0007669"/>
    <property type="project" value="InterPro"/>
</dbReference>
<dbReference type="PROSITE" id="PS00330">
    <property type="entry name" value="HEMOLYSIN_CALCIUM"/>
    <property type="match status" value="1"/>
</dbReference>
<dbReference type="GO" id="GO:0005509">
    <property type="term" value="F:calcium ion binding"/>
    <property type="evidence" value="ECO:0007669"/>
    <property type="project" value="InterPro"/>
</dbReference>
<evidence type="ECO:0000256" key="3">
    <source>
        <dbReference type="ARBA" id="ARBA00022525"/>
    </source>
</evidence>
<dbReference type="InterPro" id="IPR001343">
    <property type="entry name" value="Hemolysn_Ca-bd"/>
</dbReference>
<feature type="compositionally biased region" description="Polar residues" evidence="4">
    <location>
        <begin position="591"/>
        <end position="604"/>
    </location>
</feature>
<dbReference type="STRING" id="1121352.GCA_000620925_01335"/>
<dbReference type="Gene3D" id="2.60.40.10">
    <property type="entry name" value="Immunoglobulins"/>
    <property type="match status" value="9"/>
</dbReference>
<dbReference type="GO" id="GO:0008237">
    <property type="term" value="F:metallopeptidase activity"/>
    <property type="evidence" value="ECO:0007669"/>
    <property type="project" value="InterPro"/>
</dbReference>
<dbReference type="PANTHER" id="PTHR38340">
    <property type="entry name" value="S-LAYER PROTEIN"/>
    <property type="match status" value="1"/>
</dbReference>
<dbReference type="Proteomes" id="UP000269923">
    <property type="component" value="Unassembled WGS sequence"/>
</dbReference>
<feature type="domain" description="Peptidase metallopeptidase" evidence="5">
    <location>
        <begin position="1389"/>
        <end position="1554"/>
    </location>
</feature>